<accession>A0ABQ0MJV8</accession>
<protein>
    <submittedName>
        <fullName evidence="1">Uncharacterized protein</fullName>
    </submittedName>
</protein>
<keyword evidence="2" id="KW-1185">Reference proteome</keyword>
<dbReference type="Proteomes" id="UP000194153">
    <property type="component" value="Unassembled WGS sequence"/>
</dbReference>
<sequence>MASYVASPTCNENRTHKRPPLLRIMKEGLALGLDPRYFGASAGKAPCATPKPLPQRGRYHQPISRIFIASTQAPRND</sequence>
<reference evidence="1 2" key="1">
    <citation type="submission" date="2017-04" db="EMBL/GenBank/DDBJ databases">
        <authorList>
            <consortium name="Geobacter pelophilus Genome Sequencing"/>
            <person name="Aoyagi T."/>
            <person name="Koike H."/>
            <person name="Hori T."/>
        </authorList>
    </citation>
    <scope>NUCLEOTIDE SEQUENCE [LARGE SCALE GENOMIC DNA]</scope>
    <source>
        <strain evidence="1 2">Drf2</strain>
    </source>
</reference>
<gene>
    <name evidence="1" type="ORF">GPEL0_01f3011</name>
</gene>
<organism evidence="1 2">
    <name type="scientific">Geoanaerobacter pelophilus</name>
    <dbReference type="NCBI Taxonomy" id="60036"/>
    <lineage>
        <taxon>Bacteria</taxon>
        <taxon>Pseudomonadati</taxon>
        <taxon>Thermodesulfobacteriota</taxon>
        <taxon>Desulfuromonadia</taxon>
        <taxon>Geobacterales</taxon>
        <taxon>Geobacteraceae</taxon>
        <taxon>Geoanaerobacter</taxon>
    </lineage>
</organism>
<reference evidence="2" key="2">
    <citation type="submission" date="2017-05" db="EMBL/GenBank/DDBJ databases">
        <title>Draft genome sequence of Geobacter pelophilus, a iron(III)-reducing bacteria.</title>
        <authorList>
            <person name="Aoyagi T."/>
            <person name="Koike H."/>
            <person name="Morita T."/>
            <person name="Sato Y."/>
            <person name="Habe H."/>
            <person name="Hori T."/>
        </authorList>
    </citation>
    <scope>NUCLEOTIDE SEQUENCE [LARGE SCALE GENOMIC DNA]</scope>
    <source>
        <strain evidence="2">Drf2</strain>
    </source>
</reference>
<proteinExistence type="predicted"/>
<dbReference type="EMBL" id="BDQG01000001">
    <property type="protein sequence ID" value="GAW67273.1"/>
    <property type="molecule type" value="Genomic_DNA"/>
</dbReference>
<comment type="caution">
    <text evidence="1">The sequence shown here is derived from an EMBL/GenBank/DDBJ whole genome shotgun (WGS) entry which is preliminary data.</text>
</comment>
<evidence type="ECO:0000313" key="2">
    <source>
        <dbReference type="Proteomes" id="UP000194153"/>
    </source>
</evidence>
<name>A0ABQ0MJV8_9BACT</name>
<evidence type="ECO:0000313" key="1">
    <source>
        <dbReference type="EMBL" id="GAW67273.1"/>
    </source>
</evidence>